<reference evidence="2" key="1">
    <citation type="submission" date="2018-06" db="EMBL/GenBank/DDBJ databases">
        <authorList>
            <person name="Zhirakovskaya E."/>
        </authorList>
    </citation>
    <scope>NUCLEOTIDE SEQUENCE</scope>
</reference>
<dbReference type="PROSITE" id="PS51471">
    <property type="entry name" value="FE2OG_OXY"/>
    <property type="match status" value="1"/>
</dbReference>
<gene>
    <name evidence="2" type="ORF">MNBD_GAMMA05-1194</name>
</gene>
<protein>
    <recommendedName>
        <fullName evidence="1">Fe2OG dioxygenase domain-containing protein</fullName>
    </recommendedName>
</protein>
<dbReference type="Pfam" id="PF13640">
    <property type="entry name" value="2OG-FeII_Oxy_3"/>
    <property type="match status" value="1"/>
</dbReference>
<feature type="domain" description="Fe2OG dioxygenase" evidence="1">
    <location>
        <begin position="97"/>
        <end position="190"/>
    </location>
</feature>
<dbReference type="InterPro" id="IPR005123">
    <property type="entry name" value="Oxoglu/Fe-dep_dioxygenase_dom"/>
</dbReference>
<dbReference type="EMBL" id="UOFE01000035">
    <property type="protein sequence ID" value="VAW53688.1"/>
    <property type="molecule type" value="Genomic_DNA"/>
</dbReference>
<dbReference type="AlphaFoldDB" id="A0A3B0WCG8"/>
<dbReference type="Gene3D" id="2.60.120.620">
    <property type="entry name" value="q2cbj1_9rhob like domain"/>
    <property type="match status" value="1"/>
</dbReference>
<accession>A0A3B0WCG8</accession>
<evidence type="ECO:0000313" key="2">
    <source>
        <dbReference type="EMBL" id="VAW53688.1"/>
    </source>
</evidence>
<proteinExistence type="predicted"/>
<sequence>MSKYDIEQQPTLLFEEEDIPLSDKQWRRLAHILEKSDYQHVIGGDAEEGHSVWVSRYYNDVESPEALSVMSEEVKSIVMSEKMRTFYQQFTGTDKLCLRRCQANRLSQGDYIGVHKDQDSSPDYLATIVFHFSNGYKGGYFQVENDDAIVSRRYHPSAHMALVNNCSIPHQVTRVENGERLTLACFLSTSFAPNKTTPHAFKINDSGTD</sequence>
<name>A0A3B0WCG8_9ZZZZ</name>
<organism evidence="2">
    <name type="scientific">hydrothermal vent metagenome</name>
    <dbReference type="NCBI Taxonomy" id="652676"/>
    <lineage>
        <taxon>unclassified sequences</taxon>
        <taxon>metagenomes</taxon>
        <taxon>ecological metagenomes</taxon>
    </lineage>
</organism>
<dbReference type="InterPro" id="IPR044862">
    <property type="entry name" value="Pro_4_hyd_alph_FE2OG_OXY"/>
</dbReference>
<evidence type="ECO:0000259" key="1">
    <source>
        <dbReference type="PROSITE" id="PS51471"/>
    </source>
</evidence>